<organism evidence="1 2">
    <name type="scientific">Equid gammaherpesvirus 2</name>
    <name type="common">Equine herpesvirus 2</name>
    <dbReference type="NCBI Taxonomy" id="12657"/>
    <lineage>
        <taxon>Viruses</taxon>
        <taxon>Duplodnaviria</taxon>
        <taxon>Heunggongvirae</taxon>
        <taxon>Peploviricota</taxon>
        <taxon>Herviviricetes</taxon>
        <taxon>Herpesvirales</taxon>
        <taxon>Orthoherpesviridae</taxon>
        <taxon>Gammaherpesvirinae</taxon>
        <taxon>Percavirus</taxon>
        <taxon>Percavirus equidgamma2</taxon>
    </lineage>
</organism>
<reference evidence="1 2" key="1">
    <citation type="journal article" date="2015" name="Genome Announc.">
        <title>Genome sequences of equid herpesviruses 2 and 5.</title>
        <authorList>
            <person name="Wilkie G.S."/>
            <person name="Kerr K."/>
            <person name="Stewart J.P."/>
            <person name="Studdert M.J."/>
            <person name="Davison A.J."/>
        </authorList>
    </citation>
    <scope>NUCLEOTIDE SEQUENCE [LARGE SCALE GENOMIC DNA]</scope>
    <source>
        <strain evidence="1">G9/92</strain>
    </source>
</reference>
<dbReference type="Proteomes" id="UP000163076">
    <property type="component" value="Segment"/>
</dbReference>
<dbReference type="Pfam" id="PF04797">
    <property type="entry name" value="Herpes_ORF11"/>
    <property type="match status" value="1"/>
</dbReference>
<name>A0A0B4Q5H4_9GAMA</name>
<sequence>MEEVISASLADIMLAMNGEKFFVENWKVEVTPAALTVVNTSEVPVQDPRCTIITLPFSVWSAMECMLCRFQPANQLHVACKLFDTTFILQNQDLDQSKYVVVETVVSDLKKPISFSLVSEGRALAEGELRLVLTPLRALDYVHVFSVIYNMHNELPPGLELASVTEYCGSLVKELCGTAIRTRANTYTMAFKWEGARQFYRVTNSYFCEQYNRFKIVRLCVKECKMYRKEGNVHVLDITVVGDTQPEMVHGVVSVMGAEVDSMLVTDRYISPLYNQAWGWALPLYAPTQVVVPPKKTLKVPVDGMFFRGTVPGAQPVCLIGGSNINPDLVVRPVVWKPMTSLVLTLYNNSERPLAIRRGDLAALAVPVNSTDIRTVYSDNSGTLITWDTGTCEPVEQEEEEEARA</sequence>
<gene>
    <name evidence="1" type="primary">ORF10</name>
</gene>
<dbReference type="EMBL" id="KM924294">
    <property type="protein sequence ID" value="AIU39458.1"/>
    <property type="molecule type" value="Genomic_DNA"/>
</dbReference>
<evidence type="ECO:0000313" key="2">
    <source>
        <dbReference type="Proteomes" id="UP000163076"/>
    </source>
</evidence>
<accession>A0A0B4Q5H4</accession>
<dbReference type="SUPFAM" id="SSF51283">
    <property type="entry name" value="dUTPase-like"/>
    <property type="match status" value="1"/>
</dbReference>
<dbReference type="InterPro" id="IPR006882">
    <property type="entry name" value="Herpes_Orf11"/>
</dbReference>
<evidence type="ECO:0000313" key="1">
    <source>
        <dbReference type="EMBL" id="AIU39458.1"/>
    </source>
</evidence>
<dbReference type="InterPro" id="IPR036157">
    <property type="entry name" value="dUTPase-like_sf"/>
</dbReference>
<protein>
    <submittedName>
        <fullName evidence="1">Protein G10</fullName>
    </submittedName>
</protein>
<proteinExistence type="predicted"/>